<organism evidence="1 2">
    <name type="scientific">Steinernema carpocapsae</name>
    <name type="common">Entomopathogenic nematode</name>
    <dbReference type="NCBI Taxonomy" id="34508"/>
    <lineage>
        <taxon>Eukaryota</taxon>
        <taxon>Metazoa</taxon>
        <taxon>Ecdysozoa</taxon>
        <taxon>Nematoda</taxon>
        <taxon>Chromadorea</taxon>
        <taxon>Rhabditida</taxon>
        <taxon>Tylenchina</taxon>
        <taxon>Panagrolaimomorpha</taxon>
        <taxon>Strongyloidoidea</taxon>
        <taxon>Steinernematidae</taxon>
        <taxon>Steinernema</taxon>
    </lineage>
</organism>
<comment type="caution">
    <text evidence="1">The sequence shown here is derived from an EMBL/GenBank/DDBJ whole genome shotgun (WGS) entry which is preliminary data.</text>
</comment>
<evidence type="ECO:0000313" key="1">
    <source>
        <dbReference type="EMBL" id="TMS37186.1"/>
    </source>
</evidence>
<dbReference type="Proteomes" id="UP000298663">
    <property type="component" value="Unassembled WGS sequence"/>
</dbReference>
<accession>A0A4U8UV23</accession>
<name>A0A4U8UV23_STECR</name>
<reference evidence="1 2" key="1">
    <citation type="journal article" date="2015" name="Genome Biol.">
        <title>Comparative genomics of Steinernema reveals deeply conserved gene regulatory networks.</title>
        <authorList>
            <person name="Dillman A.R."/>
            <person name="Macchietto M."/>
            <person name="Porter C.F."/>
            <person name="Rogers A."/>
            <person name="Williams B."/>
            <person name="Antoshechkin I."/>
            <person name="Lee M.M."/>
            <person name="Goodwin Z."/>
            <person name="Lu X."/>
            <person name="Lewis E.E."/>
            <person name="Goodrich-Blair H."/>
            <person name="Stock S.P."/>
            <person name="Adams B.J."/>
            <person name="Sternberg P.W."/>
            <person name="Mortazavi A."/>
        </authorList>
    </citation>
    <scope>NUCLEOTIDE SEQUENCE [LARGE SCALE GENOMIC DNA]</scope>
    <source>
        <strain evidence="1 2">ALL</strain>
    </source>
</reference>
<reference evidence="1 2" key="2">
    <citation type="journal article" date="2019" name="G3 (Bethesda)">
        <title>Hybrid Assembly of the Genome of the Entomopathogenic Nematode Steinernema carpocapsae Identifies the X-Chromosome.</title>
        <authorList>
            <person name="Serra L."/>
            <person name="Macchietto M."/>
            <person name="Macias-Munoz A."/>
            <person name="McGill C.J."/>
            <person name="Rodriguez I.M."/>
            <person name="Rodriguez B."/>
            <person name="Murad R."/>
            <person name="Mortazavi A."/>
        </authorList>
    </citation>
    <scope>NUCLEOTIDE SEQUENCE [LARGE SCALE GENOMIC DNA]</scope>
    <source>
        <strain evidence="1 2">ALL</strain>
    </source>
</reference>
<keyword evidence="2" id="KW-1185">Reference proteome</keyword>
<dbReference type="AlphaFoldDB" id="A0A4U8UV23"/>
<gene>
    <name evidence="1" type="ORF">L596_004165</name>
</gene>
<protein>
    <submittedName>
        <fullName evidence="1">Uncharacterized protein</fullName>
    </submittedName>
</protein>
<proteinExistence type="predicted"/>
<sequence>MFDVIKEVLGEINLKLNAVNDELSVAMSNGNSVRNNSAAMTDPSRGVIGGSVGAQPIPGTVLRSLQAGEDTWQRTDG</sequence>
<evidence type="ECO:0000313" key="2">
    <source>
        <dbReference type="Proteomes" id="UP000298663"/>
    </source>
</evidence>
<dbReference type="EMBL" id="AZBU02000001">
    <property type="protein sequence ID" value="TMS37186.1"/>
    <property type="molecule type" value="Genomic_DNA"/>
</dbReference>